<evidence type="ECO:0000313" key="2">
    <source>
        <dbReference type="EMBL" id="PWK94145.1"/>
    </source>
</evidence>
<dbReference type="Proteomes" id="UP000245523">
    <property type="component" value="Unassembled WGS sequence"/>
</dbReference>
<dbReference type="Pfam" id="PF14394">
    <property type="entry name" value="DUF4423"/>
    <property type="match status" value="1"/>
</dbReference>
<proteinExistence type="predicted"/>
<dbReference type="InterPro" id="IPR011873">
    <property type="entry name" value="CHP02147"/>
</dbReference>
<evidence type="ECO:0000259" key="1">
    <source>
        <dbReference type="Pfam" id="PF14394"/>
    </source>
</evidence>
<comment type="caution">
    <text evidence="2">The sequence shown here is derived from an EMBL/GenBank/DDBJ whole genome shotgun (WGS) entry which is preliminary data.</text>
</comment>
<dbReference type="EMBL" id="QGHD01000023">
    <property type="protein sequence ID" value="PWK94145.1"/>
    <property type="molecule type" value="Genomic_DNA"/>
</dbReference>
<feature type="domain" description="DUF4423" evidence="1">
    <location>
        <begin position="118"/>
        <end position="278"/>
    </location>
</feature>
<gene>
    <name evidence="2" type="ORF">B0H50_12326</name>
</gene>
<dbReference type="NCBIfam" id="TIGR02147">
    <property type="entry name" value="Fsuc_second"/>
    <property type="match status" value="1"/>
</dbReference>
<dbReference type="InterPro" id="IPR025537">
    <property type="entry name" value="DUF4423"/>
</dbReference>
<dbReference type="RefSeq" id="WP_106199434.1">
    <property type="nucleotide sequence ID" value="NZ_JAXEIU010000037.1"/>
</dbReference>
<keyword evidence="3" id="KW-1185">Reference proteome</keyword>
<protein>
    <submittedName>
        <fullName evidence="2">Uncharacterized protein (TIGR02147 family)</fullName>
    </submittedName>
</protein>
<evidence type="ECO:0000313" key="3">
    <source>
        <dbReference type="Proteomes" id="UP000245523"/>
    </source>
</evidence>
<accession>A0ABX5LMX9</accession>
<name>A0ABX5LMX9_9BACT</name>
<reference evidence="2 3" key="1">
    <citation type="submission" date="2018-05" db="EMBL/GenBank/DDBJ databases">
        <title>Animal gut microbial communities from fecal samples from Wisconsin, USA.</title>
        <authorList>
            <person name="Neumann A."/>
        </authorList>
    </citation>
    <scope>NUCLEOTIDE SEQUENCE [LARGE SCALE GENOMIC DNA]</scope>
    <source>
        <strain evidence="2 3">UWS4</strain>
    </source>
</reference>
<organism evidence="2 3">
    <name type="scientific">Hallerella porci</name>
    <dbReference type="NCBI Taxonomy" id="1945871"/>
    <lineage>
        <taxon>Bacteria</taxon>
        <taxon>Pseudomonadati</taxon>
        <taxon>Fibrobacterota</taxon>
        <taxon>Fibrobacteria</taxon>
        <taxon>Fibrobacterales</taxon>
        <taxon>Fibrobacteraceae</taxon>
        <taxon>Hallerella</taxon>
    </lineage>
</organism>
<sequence>MTEKKEQRKIFEYLDYRQFLQDYYQSKKAENSAFSLRAFSDKIGFKAKDFISRVMQGDKNLSAQSIQKIISGLKFGKREAAFFEDLVWFNQAETMEEKNSWFQKMQNELKIVRFTAGQHQLAFYQYQVYSHWRHLVVRSLIGMFGFHGDFATLAKSVHPPITIDEAKESVALLEKCNLVKEEEDGSYVLVNKDITTGDRTSRIALRGFHQHCLALGAASIDRDPPQLRNISGLTLGISQSAYEKIVERMSAFRKEIAQIADEDEEADKVYQLQLLLFPIGGKL</sequence>